<keyword evidence="3 12" id="KW-0645">Protease</keyword>
<name>A0A377XES5_KLEPN</name>
<dbReference type="GO" id="GO:0004176">
    <property type="term" value="F:ATP-dependent peptidase activity"/>
    <property type="evidence" value="ECO:0007669"/>
    <property type="project" value="InterPro"/>
</dbReference>
<dbReference type="PROSITE" id="PS51787">
    <property type="entry name" value="LON_N"/>
    <property type="match status" value="1"/>
</dbReference>
<sequence length="156" mass="17709">MLTSLNSIDDPARLADTIAAHMPLKLADKQSVLEMSDVNERLEYLMAMMESEIDLLQVEKRIRNRVKKQMEKSQREYYLNEQMKAIQKELGEMDDAPDENEALKRKIDAAKMPKEAKEKNRSGTAEAEDDVADVSGSDRRAWLHRLDGAGAVECAQ</sequence>
<feature type="region of interest" description="Disordered" evidence="10">
    <location>
        <begin position="89"/>
        <end position="136"/>
    </location>
</feature>
<dbReference type="Pfam" id="PF02190">
    <property type="entry name" value="LON_substr_bdg"/>
    <property type="match status" value="1"/>
</dbReference>
<evidence type="ECO:0000256" key="10">
    <source>
        <dbReference type="SAM" id="MobiDB-lite"/>
    </source>
</evidence>
<keyword evidence="7" id="KW-0067">ATP-binding</keyword>
<feature type="domain" description="Lon N-terminal" evidence="11">
    <location>
        <begin position="1"/>
        <end position="53"/>
    </location>
</feature>
<keyword evidence="4" id="KW-0547">Nucleotide-binding</keyword>
<keyword evidence="5 12" id="KW-0378">Hydrolase</keyword>
<protein>
    <submittedName>
        <fullName evidence="12">DNA-binding ATP-dependent protease La</fullName>
        <ecNumber evidence="12">3.4.21.53</ecNumber>
    </submittedName>
</protein>
<evidence type="ECO:0000313" key="13">
    <source>
        <dbReference type="Proteomes" id="UP000254340"/>
    </source>
</evidence>
<evidence type="ECO:0000256" key="5">
    <source>
        <dbReference type="ARBA" id="ARBA00022801"/>
    </source>
</evidence>
<evidence type="ECO:0000256" key="1">
    <source>
        <dbReference type="ARBA" id="ARBA00004496"/>
    </source>
</evidence>
<evidence type="ECO:0000256" key="4">
    <source>
        <dbReference type="ARBA" id="ARBA00022741"/>
    </source>
</evidence>
<reference evidence="12 13" key="1">
    <citation type="submission" date="2018-06" db="EMBL/GenBank/DDBJ databases">
        <authorList>
            <consortium name="Pathogen Informatics"/>
            <person name="Doyle S."/>
        </authorList>
    </citation>
    <scope>NUCLEOTIDE SEQUENCE [LARGE SCALE GENOMIC DNA]</scope>
    <source>
        <strain evidence="12 13">NCTC5047</strain>
    </source>
</reference>
<dbReference type="GO" id="GO:0005524">
    <property type="term" value="F:ATP binding"/>
    <property type="evidence" value="ECO:0007669"/>
    <property type="project" value="UniProtKB-KW"/>
</dbReference>
<dbReference type="InterPro" id="IPR027065">
    <property type="entry name" value="Lon_Prtase"/>
</dbReference>
<evidence type="ECO:0000256" key="2">
    <source>
        <dbReference type="ARBA" id="ARBA00022490"/>
    </source>
</evidence>
<gene>
    <name evidence="12" type="primary">lon_3</name>
    <name evidence="12" type="ORF">NCTC5047_01236</name>
</gene>
<proteinExistence type="predicted"/>
<keyword evidence="2" id="KW-0963">Cytoplasm</keyword>
<evidence type="ECO:0000256" key="7">
    <source>
        <dbReference type="ARBA" id="ARBA00022840"/>
    </source>
</evidence>
<evidence type="ECO:0000259" key="11">
    <source>
        <dbReference type="PROSITE" id="PS51787"/>
    </source>
</evidence>
<evidence type="ECO:0000256" key="9">
    <source>
        <dbReference type="SAM" id="Coils"/>
    </source>
</evidence>
<dbReference type="GO" id="GO:0004252">
    <property type="term" value="F:serine-type endopeptidase activity"/>
    <property type="evidence" value="ECO:0007669"/>
    <property type="project" value="UniProtKB-EC"/>
</dbReference>
<evidence type="ECO:0000256" key="8">
    <source>
        <dbReference type="ARBA" id="ARBA00023016"/>
    </source>
</evidence>
<feature type="coiled-coil region" evidence="9">
    <location>
        <begin position="39"/>
        <end position="76"/>
    </location>
</feature>
<dbReference type="SUPFAM" id="SSF88697">
    <property type="entry name" value="PUA domain-like"/>
    <property type="match status" value="1"/>
</dbReference>
<organism evidence="12 13">
    <name type="scientific">Klebsiella pneumoniae</name>
    <dbReference type="NCBI Taxonomy" id="573"/>
    <lineage>
        <taxon>Bacteria</taxon>
        <taxon>Pseudomonadati</taxon>
        <taxon>Pseudomonadota</taxon>
        <taxon>Gammaproteobacteria</taxon>
        <taxon>Enterobacterales</taxon>
        <taxon>Enterobacteriaceae</taxon>
        <taxon>Klebsiella/Raoultella group</taxon>
        <taxon>Klebsiella</taxon>
        <taxon>Klebsiella pneumoniae complex</taxon>
    </lineage>
</organism>
<feature type="compositionally biased region" description="Basic and acidic residues" evidence="10">
    <location>
        <begin position="101"/>
        <end position="121"/>
    </location>
</feature>
<dbReference type="EC" id="3.4.21.53" evidence="12"/>
<dbReference type="GO" id="GO:0030163">
    <property type="term" value="P:protein catabolic process"/>
    <property type="evidence" value="ECO:0007669"/>
    <property type="project" value="InterPro"/>
</dbReference>
<dbReference type="PANTHER" id="PTHR10046">
    <property type="entry name" value="ATP DEPENDENT LON PROTEASE FAMILY MEMBER"/>
    <property type="match status" value="1"/>
</dbReference>
<dbReference type="GO" id="GO:0003677">
    <property type="term" value="F:DNA binding"/>
    <property type="evidence" value="ECO:0007669"/>
    <property type="project" value="UniProtKB-KW"/>
</dbReference>
<keyword evidence="12" id="KW-0238">DNA-binding</keyword>
<dbReference type="GO" id="GO:0006508">
    <property type="term" value="P:proteolysis"/>
    <property type="evidence" value="ECO:0007669"/>
    <property type="project" value="UniProtKB-KW"/>
</dbReference>
<dbReference type="AlphaFoldDB" id="A0A377XES5"/>
<evidence type="ECO:0000256" key="3">
    <source>
        <dbReference type="ARBA" id="ARBA00022670"/>
    </source>
</evidence>
<dbReference type="FunFam" id="1.20.58.1480:FF:000001">
    <property type="entry name" value="Lon protease"/>
    <property type="match status" value="1"/>
</dbReference>
<evidence type="ECO:0000256" key="6">
    <source>
        <dbReference type="ARBA" id="ARBA00022825"/>
    </source>
</evidence>
<dbReference type="InterPro" id="IPR015947">
    <property type="entry name" value="PUA-like_sf"/>
</dbReference>
<keyword evidence="6" id="KW-0720">Serine protease</keyword>
<keyword evidence="9" id="KW-0175">Coiled coil</keyword>
<dbReference type="Gene3D" id="1.20.58.1480">
    <property type="match status" value="1"/>
</dbReference>
<accession>A0A377XES5</accession>
<evidence type="ECO:0000313" key="12">
    <source>
        <dbReference type="EMBL" id="STT78458.1"/>
    </source>
</evidence>
<dbReference type="Proteomes" id="UP000254340">
    <property type="component" value="Unassembled WGS sequence"/>
</dbReference>
<dbReference type="InterPro" id="IPR003111">
    <property type="entry name" value="Lon_prtase_N"/>
</dbReference>
<dbReference type="GO" id="GO:0005737">
    <property type="term" value="C:cytoplasm"/>
    <property type="evidence" value="ECO:0007669"/>
    <property type="project" value="UniProtKB-SubCell"/>
</dbReference>
<keyword evidence="8" id="KW-0346">Stress response</keyword>
<dbReference type="EMBL" id="UGLH01000005">
    <property type="protein sequence ID" value="STT78458.1"/>
    <property type="molecule type" value="Genomic_DNA"/>
</dbReference>
<comment type="subcellular location">
    <subcellularLocation>
        <location evidence="1">Cytoplasm</location>
    </subcellularLocation>
</comment>